<protein>
    <submittedName>
        <fullName evidence="4">Uncharacterized protein</fullName>
    </submittedName>
</protein>
<keyword evidence="1" id="KW-0732">Signal</keyword>
<dbReference type="EMBL" id="BJZS01000022">
    <property type="protein sequence ID" value="GEO94616.1"/>
    <property type="molecule type" value="Genomic_DNA"/>
</dbReference>
<dbReference type="Pfam" id="PF09118">
    <property type="entry name" value="GO-like_E_set"/>
    <property type="match status" value="1"/>
</dbReference>
<organism evidence="4 5">
    <name type="scientific">Kocuria turfanensis</name>
    <dbReference type="NCBI Taxonomy" id="388357"/>
    <lineage>
        <taxon>Bacteria</taxon>
        <taxon>Bacillati</taxon>
        <taxon>Actinomycetota</taxon>
        <taxon>Actinomycetes</taxon>
        <taxon>Micrococcales</taxon>
        <taxon>Micrococcaceae</taxon>
        <taxon>Kocuria</taxon>
    </lineage>
</organism>
<dbReference type="Gene3D" id="2.60.40.10">
    <property type="entry name" value="Immunoglobulins"/>
    <property type="match status" value="1"/>
</dbReference>
<feature type="domain" description="Galactose oxidase-like Early set" evidence="3">
    <location>
        <begin position="717"/>
        <end position="808"/>
    </location>
</feature>
<dbReference type="PANTHER" id="PTHR32208:SF21">
    <property type="entry name" value="LOW QUALITY PROTEIN: ALDEHYDE OXIDASE GLOX-LIKE"/>
    <property type="match status" value="1"/>
</dbReference>
<dbReference type="InterPro" id="IPR037293">
    <property type="entry name" value="Gal_Oxidase_central_sf"/>
</dbReference>
<dbReference type="Proteomes" id="UP000321103">
    <property type="component" value="Unassembled WGS sequence"/>
</dbReference>
<comment type="caution">
    <text evidence="4">The sequence shown here is derived from an EMBL/GenBank/DDBJ whole genome shotgun (WGS) entry which is preliminary data.</text>
</comment>
<dbReference type="SUPFAM" id="SSF81296">
    <property type="entry name" value="E set domains"/>
    <property type="match status" value="1"/>
</dbReference>
<dbReference type="InterPro" id="IPR015202">
    <property type="entry name" value="GO-like_E_set"/>
</dbReference>
<dbReference type="STRING" id="388357.GCA_001580365_03258"/>
<dbReference type="SUPFAM" id="SSF50965">
    <property type="entry name" value="Galactose oxidase, central domain"/>
    <property type="match status" value="1"/>
</dbReference>
<dbReference type="PANTHER" id="PTHR32208">
    <property type="entry name" value="SECRETED PROTEIN-RELATED"/>
    <property type="match status" value="1"/>
</dbReference>
<sequence length="810" mass="86066">MVNGSLAEGTGTPSCFFSAGWGERAVQEGLSTDVPAGSPAGARSYSLQVSGHVSGDAKLLQAEADGCAPAVTAGQSYDLSIDYKSTSDRNSLTVFVHTATGWQYHTDLKMLPASAEWTTAQARLENLPEGVDRVSFGISLSGDGELKTTNYSLQPVPVEAPPPAPADGELVVNGALATGEGVPTCFLPAGWGDRTLQQELDTDVPAGSPTGARSYSLQVSGYASGDAKLLQAETDGCAPTVAEGTDYDLSIDYKSTSDRNSVTVFVHTAEGWKYHTDLKMLPPSPEWTTAQARIKDLPAGVDRVSFGISLSGDGQLKTTNYSLQPVETEAQPAPQSAELAGQWDVLETELPIRAIHTTLLHDGRLLLIAGSGNDGNQFAAGTFRAVVWDPDTNGFTEIPVPYDMFCAGHVTLPDGKVLLAGGTMAFPEQDAGPNTFKGSKQSYYFDPADNTFHKTSDMAGAHWYPSLTKLGNGNIWAAGGLDEKAEGTVLTEMFDHSSMSWLPQNSVPQTWSYWGTYPHMYLLDDGKMFYSGGHTFGNGLPGTGASIYDWQDAAIWDVPGLREKDLRDQAGSVFIGPAQDQRVMIVGGGNTDTNLPATNLVDIIDLNQESPAYVPGPDLPGPGKAYVNLVNLPDRTVLAANGAQYNRSGDVLTAALYDPDANSWTSINPDPVGRNYHSSSILLPDGRVAVFGSNPADNSFDFRISVYSPPYLFQGARPQVVQAPESAGYGDVLELGVEGEVVSASLMAPMSATHQTDTNARLVDLPLAGEGNTRTVQVPDNPNLLPPGPYMLTVLDAKGVPSEAKWVWIS</sequence>
<proteinExistence type="predicted"/>
<dbReference type="AlphaFoldDB" id="A0A512IA92"/>
<dbReference type="InterPro" id="IPR013783">
    <property type="entry name" value="Ig-like_fold"/>
</dbReference>
<dbReference type="Gene3D" id="2.60.120.260">
    <property type="entry name" value="Galactose-binding domain-like"/>
    <property type="match status" value="2"/>
</dbReference>
<evidence type="ECO:0000313" key="4">
    <source>
        <dbReference type="EMBL" id="GEO94616.1"/>
    </source>
</evidence>
<accession>A0A512IA92</accession>
<dbReference type="InterPro" id="IPR014756">
    <property type="entry name" value="Ig_E-set"/>
</dbReference>
<dbReference type="Gene3D" id="2.130.10.80">
    <property type="entry name" value="Galactose oxidase/kelch, beta-propeller"/>
    <property type="match status" value="1"/>
</dbReference>
<dbReference type="InterPro" id="IPR009880">
    <property type="entry name" value="Glyoxal_oxidase_N"/>
</dbReference>
<evidence type="ECO:0000313" key="5">
    <source>
        <dbReference type="Proteomes" id="UP000321103"/>
    </source>
</evidence>
<gene>
    <name evidence="4" type="ORF">KTU01_07390</name>
</gene>
<keyword evidence="5" id="KW-1185">Reference proteome</keyword>
<name>A0A512IA92_9MICC</name>
<dbReference type="CDD" id="cd02851">
    <property type="entry name" value="E_set_GO_C"/>
    <property type="match status" value="1"/>
</dbReference>
<dbReference type="InterPro" id="IPR011043">
    <property type="entry name" value="Gal_Oxase/kelch_b-propeller"/>
</dbReference>
<feature type="domain" description="Glyoxal oxidase N-terminal" evidence="2">
    <location>
        <begin position="383"/>
        <end position="703"/>
    </location>
</feature>
<evidence type="ECO:0000256" key="1">
    <source>
        <dbReference type="ARBA" id="ARBA00022729"/>
    </source>
</evidence>
<evidence type="ECO:0000259" key="3">
    <source>
        <dbReference type="Pfam" id="PF09118"/>
    </source>
</evidence>
<dbReference type="Pfam" id="PF07250">
    <property type="entry name" value="Glyoxal_oxid_N"/>
    <property type="match status" value="1"/>
</dbReference>
<evidence type="ECO:0000259" key="2">
    <source>
        <dbReference type="Pfam" id="PF07250"/>
    </source>
</evidence>
<reference evidence="4 5" key="1">
    <citation type="submission" date="2019-07" db="EMBL/GenBank/DDBJ databases">
        <title>Whole genome shotgun sequence of Kocuria turfanensis NBRC 107627.</title>
        <authorList>
            <person name="Hosoyama A."/>
            <person name="Uohara A."/>
            <person name="Ohji S."/>
            <person name="Ichikawa N."/>
        </authorList>
    </citation>
    <scope>NUCLEOTIDE SEQUENCE [LARGE SCALE GENOMIC DNA]</scope>
    <source>
        <strain evidence="4 5">NBRC 107627</strain>
    </source>
</reference>
<dbReference type="GO" id="GO:0005975">
    <property type="term" value="P:carbohydrate metabolic process"/>
    <property type="evidence" value="ECO:0007669"/>
    <property type="project" value="UniProtKB-ARBA"/>
</dbReference>